<dbReference type="Gene3D" id="1.25.40.10">
    <property type="entry name" value="Tetratricopeptide repeat domain"/>
    <property type="match status" value="4"/>
</dbReference>
<dbReference type="SUPFAM" id="SSF48452">
    <property type="entry name" value="TPR-like"/>
    <property type="match status" value="3"/>
</dbReference>
<dbReference type="InterPro" id="IPR051685">
    <property type="entry name" value="Ycf3/AcsC/BcsC/TPR_MFPF"/>
</dbReference>
<sequence length="1213" mass="140429">MATNNSLKIANKLLQAGKLEDAQKEYQKLIELQPNFAWNYYYLGQLFFQQGKWQDAVTQYRKAIKLNPNSATLHNSLAEALIEQGKLDEAINYSQKAIFLEPDLAIYNQTLALAYEAKLDLWQAFKTWQKILSLHPNHSLATQKISRLETDIALNCIDNGNKLNEAGKIKEAVEFYQQALILNPQQPMSIYRSCGNNLMTLGKFESAERVFQQLIKFYPELPDGYDGYARVTQSLGDWELALKRWSEAIFKFPENIGFQVQKGNTLINLARFDEAKAVFQHLKEKYPNQPQGYENYARLIHRLGDGELALKLWSEAIIKFPKPIVFQVQKGNALINLSRFDEAEAVFQQLKEKYPNRPHGYERYAALTQSLGDWELALKRWSEAVFKFPENIDFQVQKGNALINLSRFDEAEAVFQQLKEKYPNRPHGYERYAALTQSLGDWELALKRWSEAVFKFPENIDFQVQKANALINLSRFDEAEAVFQQLIEKYPNQPDGYERCAALTQSLGDWELALERWENAIAKFPGHFNFYLQKGDVLANLFRYEEAEIWWEKVIALYPARHEGLYKSAALARLLGNREFAWQRFEQAIEKFPGHIPAYCEAAKELIAMGRFAEAEEKFLQALQRNPNDLTTLLQGGILASQQGNRELALERFERVIKFYHPQKAIDAYILAAVELKNLSRESEAIAKYEEIVSFHQQRGLYPEVKLLGTSLTSIQELGLLLDRLVTKQPDSIKDIVSLANLTDKVLFYWRSNHLAPVAKDAPPLLPKLKILKELFSQVIATQEVPKKSYLLILKHFNMAIQLLKEESQRLNSSEYKRVKLIRSEIPLPLMDKLCFDGLSSSVRYIMGADERVPKFQVQATVKYLPELMDRDKEYFVATVRKLSGSFKLRSRQTIEIFKDFICESPFCVSEGYIFHRCDPRISDKFVKEFIGEKTASSREDVAPDDNYSQMANTRATLEEIAIRKTVLDNYYEDDVIFSLAVIGHIWGAYQNYAHLLLDQIPSLILYQKLNLSCPIFVPQITDSHWEIFSHLNIPKEKILVKQEQKFKYLIISRYQYDIDRIDFYRQLRESIVAKRSDIPPEYRARYVYISRRYSPRRPMANEVEVEELMASLGFSIVYAERLSFEEKAMLMHHTSVLVGAIGAGLSCILMCHPNTTVVEIFTGRYLIDRFFYPVSVLGQHNFYPLYCDQTLNGFEMNIDKLKRVITAILKGQ</sequence>
<proteinExistence type="predicted"/>
<dbReference type="Pfam" id="PF13181">
    <property type="entry name" value="TPR_8"/>
    <property type="match status" value="1"/>
</dbReference>
<reference evidence="5" key="1">
    <citation type="submission" date="2006-06" db="EMBL/GenBank/DDBJ databases">
        <title>Complete sequence of Trichodesmium erythraeum IMS101.</title>
        <authorList>
            <consortium name="US DOE Joint Genome Institute"/>
            <person name="Copeland A."/>
            <person name="Lucas S."/>
            <person name="Lapidus A."/>
            <person name="Barry K."/>
            <person name="Detter J.C."/>
            <person name="Glavina del Rio T."/>
            <person name="Hammon N."/>
            <person name="Israni S."/>
            <person name="Dalin E."/>
            <person name="Tice H."/>
            <person name="Pitluck S."/>
            <person name="Kiss H."/>
            <person name="Munk A.C."/>
            <person name="Brettin T."/>
            <person name="Bruce D."/>
            <person name="Han C."/>
            <person name="Tapia R."/>
            <person name="Gilna P."/>
            <person name="Schmutz J."/>
            <person name="Larimer F."/>
            <person name="Land M."/>
            <person name="Hauser L."/>
            <person name="Kyrpides N."/>
            <person name="Kim E."/>
            <person name="Richardson P."/>
        </authorList>
    </citation>
    <scope>NUCLEOTIDE SEQUENCE [LARGE SCALE GENOMIC DNA]</scope>
    <source>
        <strain evidence="5">IMS101</strain>
    </source>
</reference>
<dbReference type="PROSITE" id="PS50005">
    <property type="entry name" value="TPR"/>
    <property type="match status" value="6"/>
</dbReference>
<dbReference type="OrthoDB" id="437226at2"/>
<name>Q112T0_TRIEI</name>
<evidence type="ECO:0000259" key="4">
    <source>
        <dbReference type="Pfam" id="PF04577"/>
    </source>
</evidence>
<dbReference type="InterPro" id="IPR049625">
    <property type="entry name" value="Glyco_transf_61_cat"/>
</dbReference>
<dbReference type="PROSITE" id="PS50293">
    <property type="entry name" value="TPR_REGION"/>
    <property type="match status" value="1"/>
</dbReference>
<feature type="repeat" description="TPR" evidence="3">
    <location>
        <begin position="188"/>
        <end position="221"/>
    </location>
</feature>
<feature type="repeat" description="TPR" evidence="3">
    <location>
        <begin position="153"/>
        <end position="186"/>
    </location>
</feature>
<dbReference type="Pfam" id="PF13432">
    <property type="entry name" value="TPR_16"/>
    <property type="match status" value="3"/>
</dbReference>
<evidence type="ECO:0000256" key="1">
    <source>
        <dbReference type="ARBA" id="ARBA00022737"/>
    </source>
</evidence>
<feature type="repeat" description="TPR" evidence="3">
    <location>
        <begin position="3"/>
        <end position="36"/>
    </location>
</feature>
<keyword evidence="2 3" id="KW-0802">TPR repeat</keyword>
<dbReference type="eggNOG" id="COG4421">
    <property type="taxonomic scope" value="Bacteria"/>
</dbReference>
<feature type="repeat" description="TPR" evidence="3">
    <location>
        <begin position="37"/>
        <end position="70"/>
    </location>
</feature>
<dbReference type="KEGG" id="ter:Tery_2266"/>
<dbReference type="AlphaFoldDB" id="Q112T0"/>
<evidence type="ECO:0000313" key="5">
    <source>
        <dbReference type="EMBL" id="ABG51494.1"/>
    </source>
</evidence>
<dbReference type="InterPro" id="IPR019734">
    <property type="entry name" value="TPR_rpt"/>
</dbReference>
<dbReference type="InterPro" id="IPR011990">
    <property type="entry name" value="TPR-like_helical_dom_sf"/>
</dbReference>
<dbReference type="GO" id="GO:0006396">
    <property type="term" value="P:RNA processing"/>
    <property type="evidence" value="ECO:0007669"/>
    <property type="project" value="InterPro"/>
</dbReference>
<organism evidence="5">
    <name type="scientific">Trichodesmium erythraeum (strain IMS101)</name>
    <dbReference type="NCBI Taxonomy" id="203124"/>
    <lineage>
        <taxon>Bacteria</taxon>
        <taxon>Bacillati</taxon>
        <taxon>Cyanobacteriota</taxon>
        <taxon>Cyanophyceae</taxon>
        <taxon>Oscillatoriophycideae</taxon>
        <taxon>Oscillatoriales</taxon>
        <taxon>Microcoleaceae</taxon>
        <taxon>Trichodesmium</taxon>
    </lineage>
</organism>
<dbReference type="PANTHER" id="PTHR44943:SF8">
    <property type="entry name" value="TPR REPEAT-CONTAINING PROTEIN MJ0263"/>
    <property type="match status" value="1"/>
</dbReference>
<dbReference type="Pfam" id="PF04577">
    <property type="entry name" value="Glyco_transf_61"/>
    <property type="match status" value="1"/>
</dbReference>
<protein>
    <submittedName>
        <fullName evidence="5">Tetratricopeptide TPR_2</fullName>
    </submittedName>
</protein>
<dbReference type="STRING" id="203124.Tery_2266"/>
<evidence type="ECO:0000256" key="2">
    <source>
        <dbReference type="ARBA" id="ARBA00022803"/>
    </source>
</evidence>
<accession>Q112T0</accession>
<feature type="repeat" description="TPR" evidence="3">
    <location>
        <begin position="71"/>
        <end position="104"/>
    </location>
</feature>
<dbReference type="GO" id="GO:0016757">
    <property type="term" value="F:glycosyltransferase activity"/>
    <property type="evidence" value="ECO:0007669"/>
    <property type="project" value="InterPro"/>
</dbReference>
<keyword evidence="1" id="KW-0677">Repeat</keyword>
<dbReference type="HOGENOM" id="CLU_269469_0_0_3"/>
<evidence type="ECO:0000256" key="3">
    <source>
        <dbReference type="PROSITE-ProRule" id="PRU00339"/>
    </source>
</evidence>
<dbReference type="RefSeq" id="WP_011611862.1">
    <property type="nucleotide sequence ID" value="NC_008312.1"/>
</dbReference>
<dbReference type="Pfam" id="PF13174">
    <property type="entry name" value="TPR_6"/>
    <property type="match status" value="2"/>
</dbReference>
<dbReference type="PANTHER" id="PTHR44943">
    <property type="entry name" value="CELLULOSE SYNTHASE OPERON PROTEIN C"/>
    <property type="match status" value="1"/>
</dbReference>
<dbReference type="SMART" id="SM00028">
    <property type="entry name" value="TPR"/>
    <property type="match status" value="20"/>
</dbReference>
<dbReference type="InterPro" id="IPR003107">
    <property type="entry name" value="HAT"/>
</dbReference>
<feature type="repeat" description="TPR" evidence="3">
    <location>
        <begin position="596"/>
        <end position="629"/>
    </location>
</feature>
<feature type="domain" description="Glycosyltransferase 61 catalytic" evidence="4">
    <location>
        <begin position="993"/>
        <end position="1159"/>
    </location>
</feature>
<gene>
    <name evidence="5" type="ordered locus">Tery_2266</name>
</gene>
<dbReference type="SMART" id="SM00386">
    <property type="entry name" value="HAT"/>
    <property type="match status" value="9"/>
</dbReference>
<dbReference type="Pfam" id="PF13414">
    <property type="entry name" value="TPR_11"/>
    <property type="match status" value="1"/>
</dbReference>
<dbReference type="eggNOG" id="COG0457">
    <property type="taxonomic scope" value="Bacteria"/>
</dbReference>
<dbReference type="EMBL" id="CP000393">
    <property type="protein sequence ID" value="ABG51494.1"/>
    <property type="molecule type" value="Genomic_DNA"/>
</dbReference>